<dbReference type="EMBL" id="MN098328">
    <property type="protein sequence ID" value="QFR56815.1"/>
    <property type="molecule type" value="Genomic_DNA"/>
</dbReference>
<keyword evidence="2" id="KW-1185">Reference proteome</keyword>
<protein>
    <submittedName>
        <fullName evidence="1">Uncharacterized protein</fullName>
    </submittedName>
</protein>
<gene>
    <name evidence="1" type="ORF">CPT_Mendera_289</name>
</gene>
<sequence length="59" mass="6619">MDNSLSPTEYDVAVGGSVLELTLAVERFIRLGWTCQGGIFIAPGRYFQAMIKQNYFQKS</sequence>
<name>A0A5P8PJJ4_9CAUD</name>
<evidence type="ECO:0000313" key="2">
    <source>
        <dbReference type="Proteomes" id="UP000326601"/>
    </source>
</evidence>
<proteinExistence type="predicted"/>
<reference evidence="2" key="1">
    <citation type="submission" date="2019-06" db="EMBL/GenBank/DDBJ databases">
        <title>Complete genome sequence of Stenotrophomonas phage Mendera.</title>
        <authorList>
            <person name="Garza K."/>
            <person name="Newkirk H."/>
            <person name="Moreland R."/>
            <person name="Liu M."/>
            <person name="Ramsey J."/>
            <person name="Gonzalez C.F."/>
            <person name="Leavitt J."/>
        </authorList>
    </citation>
    <scope>NUCLEOTIDE SEQUENCE [LARGE SCALE GENOMIC DNA]</scope>
</reference>
<evidence type="ECO:0000313" key="1">
    <source>
        <dbReference type="EMBL" id="QFR56815.1"/>
    </source>
</evidence>
<organism evidence="1 2">
    <name type="scientific">Stenotrophomonas phage Mendera</name>
    <dbReference type="NCBI Taxonomy" id="2650877"/>
    <lineage>
        <taxon>Viruses</taxon>
        <taxon>Duplodnaviria</taxon>
        <taxon>Heunggongvirae</taxon>
        <taxon>Uroviricota</taxon>
        <taxon>Caudoviricetes</taxon>
        <taxon>Menderavirus</taxon>
        <taxon>Menderavirus mendera</taxon>
    </lineage>
</organism>
<dbReference type="Proteomes" id="UP000326601">
    <property type="component" value="Segment"/>
</dbReference>
<accession>A0A5P8PJJ4</accession>